<dbReference type="PROSITE" id="PS51819">
    <property type="entry name" value="VOC"/>
    <property type="match status" value="1"/>
</dbReference>
<dbReference type="InterPro" id="IPR029068">
    <property type="entry name" value="Glyas_Bleomycin-R_OHBP_Dase"/>
</dbReference>
<dbReference type="PANTHER" id="PTHR33993:SF2">
    <property type="entry name" value="VOC DOMAIN-CONTAINING PROTEIN"/>
    <property type="match status" value="1"/>
</dbReference>
<dbReference type="Pfam" id="PF00903">
    <property type="entry name" value="Glyoxalase"/>
    <property type="match status" value="1"/>
</dbReference>
<proteinExistence type="predicted"/>
<feature type="domain" description="VOC" evidence="1">
    <location>
        <begin position="1"/>
        <end position="120"/>
    </location>
</feature>
<organism evidence="2">
    <name type="scientific">Caldilineaceae bacterium SB0662_bin_9</name>
    <dbReference type="NCBI Taxonomy" id="2605258"/>
    <lineage>
        <taxon>Bacteria</taxon>
        <taxon>Bacillati</taxon>
        <taxon>Chloroflexota</taxon>
        <taxon>Caldilineae</taxon>
        <taxon>Caldilineales</taxon>
        <taxon>Caldilineaceae</taxon>
    </lineage>
</organism>
<protein>
    <submittedName>
        <fullName evidence="2">VOC family protein</fullName>
    </submittedName>
</protein>
<dbReference type="InterPro" id="IPR004360">
    <property type="entry name" value="Glyas_Fos-R_dOase_dom"/>
</dbReference>
<evidence type="ECO:0000313" key="2">
    <source>
        <dbReference type="EMBL" id="MYD90667.1"/>
    </source>
</evidence>
<gene>
    <name evidence="2" type="ORF">F4Y08_10090</name>
</gene>
<comment type="caution">
    <text evidence="2">The sequence shown here is derived from an EMBL/GenBank/DDBJ whole genome shotgun (WGS) entry which is preliminary data.</text>
</comment>
<sequence length="121" mass="13386">MEHIVTWFEVPALDIDRAISFYETVFGYEMQRHDHADGQQAFFPFDRSGVAGALICGPGMKPCADGVIVFLDAGRDLRDPLSRVEANGGRIVKPRTDIGEHGFIAWILDSEGNRVGMCSPF</sequence>
<evidence type="ECO:0000259" key="1">
    <source>
        <dbReference type="PROSITE" id="PS51819"/>
    </source>
</evidence>
<accession>A0A6B1DUC8</accession>
<dbReference type="AlphaFoldDB" id="A0A6B1DUC8"/>
<dbReference type="InterPro" id="IPR052164">
    <property type="entry name" value="Anthracycline_SecMetBiosynth"/>
</dbReference>
<name>A0A6B1DUC8_9CHLR</name>
<dbReference type="Gene3D" id="3.10.180.10">
    <property type="entry name" value="2,3-Dihydroxybiphenyl 1,2-Dioxygenase, domain 1"/>
    <property type="match status" value="1"/>
</dbReference>
<dbReference type="CDD" id="cd07247">
    <property type="entry name" value="SgaA_N_like"/>
    <property type="match status" value="1"/>
</dbReference>
<dbReference type="PANTHER" id="PTHR33993">
    <property type="entry name" value="GLYOXALASE-RELATED"/>
    <property type="match status" value="1"/>
</dbReference>
<dbReference type="EMBL" id="VXPY01000072">
    <property type="protein sequence ID" value="MYD90667.1"/>
    <property type="molecule type" value="Genomic_DNA"/>
</dbReference>
<dbReference type="InterPro" id="IPR037523">
    <property type="entry name" value="VOC_core"/>
</dbReference>
<dbReference type="SUPFAM" id="SSF54593">
    <property type="entry name" value="Glyoxalase/Bleomycin resistance protein/Dihydroxybiphenyl dioxygenase"/>
    <property type="match status" value="1"/>
</dbReference>
<reference evidence="2" key="1">
    <citation type="submission" date="2019-09" db="EMBL/GenBank/DDBJ databases">
        <title>Characterisation of the sponge microbiome using genome-centric metagenomics.</title>
        <authorList>
            <person name="Engelberts J.P."/>
            <person name="Robbins S.J."/>
            <person name="De Goeij J.M."/>
            <person name="Aranda M."/>
            <person name="Bell S.C."/>
            <person name="Webster N.S."/>
        </authorList>
    </citation>
    <scope>NUCLEOTIDE SEQUENCE</scope>
    <source>
        <strain evidence="2">SB0662_bin_9</strain>
    </source>
</reference>